<evidence type="ECO:0000256" key="2">
    <source>
        <dbReference type="SAM" id="Phobius"/>
    </source>
</evidence>
<reference evidence="3 4" key="1">
    <citation type="submission" date="2018-12" db="EMBL/GenBank/DDBJ databases">
        <title>Draft genome sequence of Embleya hyalina NBRC 13850T.</title>
        <authorList>
            <person name="Komaki H."/>
            <person name="Hosoyama A."/>
            <person name="Kimura A."/>
            <person name="Ichikawa N."/>
            <person name="Tamura T."/>
        </authorList>
    </citation>
    <scope>NUCLEOTIDE SEQUENCE [LARGE SCALE GENOMIC DNA]</scope>
    <source>
        <strain evidence="3 4">NBRC 13850</strain>
    </source>
</reference>
<feature type="transmembrane region" description="Helical" evidence="2">
    <location>
        <begin position="65"/>
        <end position="82"/>
    </location>
</feature>
<accession>A0A401YJU7</accession>
<proteinExistence type="predicted"/>
<sequence>MNARSDADETPDAKRGRHAAPEPTIGEGDPPDRLSAEPKSRGAIAIAQVVGNVIVSIFADDSRRWRLPLFCVVIALVTTALLRNPGGPEDQFVGIYVLMGIALPATVLRALALVGSERGRVSITVVSLICVMAAFVWTEYLRVHGEVDVTGRVEVAHAMSVPDGGRVDIKVVGVPDRTHLRLTLAVRDADERAQACVPQTRLDLVLTGPGRPVAVDGIPGGTAVDLALGGSRSTVEATVTVHTDPGCAMNVSVTTAILHD</sequence>
<feature type="region of interest" description="Disordered" evidence="1">
    <location>
        <begin position="1"/>
        <end position="37"/>
    </location>
</feature>
<evidence type="ECO:0000256" key="1">
    <source>
        <dbReference type="SAM" id="MobiDB-lite"/>
    </source>
</evidence>
<dbReference type="EMBL" id="BIFH01000016">
    <property type="protein sequence ID" value="GCD94866.1"/>
    <property type="molecule type" value="Genomic_DNA"/>
</dbReference>
<evidence type="ECO:0000313" key="4">
    <source>
        <dbReference type="Proteomes" id="UP000286931"/>
    </source>
</evidence>
<gene>
    <name evidence="3" type="ORF">EHYA_02535</name>
</gene>
<feature type="compositionally biased region" description="Basic and acidic residues" evidence="1">
    <location>
        <begin position="1"/>
        <end position="14"/>
    </location>
</feature>
<dbReference type="OrthoDB" id="4150509at2"/>
<keyword evidence="2" id="KW-1133">Transmembrane helix</keyword>
<protein>
    <submittedName>
        <fullName evidence="3">Uncharacterized protein</fullName>
    </submittedName>
</protein>
<feature type="transmembrane region" description="Helical" evidence="2">
    <location>
        <begin position="121"/>
        <end position="138"/>
    </location>
</feature>
<feature type="transmembrane region" description="Helical" evidence="2">
    <location>
        <begin position="94"/>
        <end position="115"/>
    </location>
</feature>
<dbReference type="Proteomes" id="UP000286931">
    <property type="component" value="Unassembled WGS sequence"/>
</dbReference>
<evidence type="ECO:0000313" key="3">
    <source>
        <dbReference type="EMBL" id="GCD94866.1"/>
    </source>
</evidence>
<name>A0A401YJU7_9ACTN</name>
<comment type="caution">
    <text evidence="3">The sequence shown here is derived from an EMBL/GenBank/DDBJ whole genome shotgun (WGS) entry which is preliminary data.</text>
</comment>
<dbReference type="RefSeq" id="WP_126637001.1">
    <property type="nucleotide sequence ID" value="NZ_BIFH01000016.1"/>
</dbReference>
<dbReference type="AlphaFoldDB" id="A0A401YJU7"/>
<keyword evidence="2" id="KW-0812">Transmembrane</keyword>
<keyword evidence="2" id="KW-0472">Membrane</keyword>
<organism evidence="3 4">
    <name type="scientific">Embleya hyalina</name>
    <dbReference type="NCBI Taxonomy" id="516124"/>
    <lineage>
        <taxon>Bacteria</taxon>
        <taxon>Bacillati</taxon>
        <taxon>Actinomycetota</taxon>
        <taxon>Actinomycetes</taxon>
        <taxon>Kitasatosporales</taxon>
        <taxon>Streptomycetaceae</taxon>
        <taxon>Embleya</taxon>
    </lineage>
</organism>
<keyword evidence="4" id="KW-1185">Reference proteome</keyword>